<comment type="caution">
    <text evidence="8">The sequence shown here is derived from an EMBL/GenBank/DDBJ whole genome shotgun (WGS) entry which is preliminary data.</text>
</comment>
<keyword evidence="3" id="KW-0540">Nuclease</keyword>
<dbReference type="Gene3D" id="3.40.50.1000">
    <property type="entry name" value="HAD superfamily/HAD-like"/>
    <property type="match status" value="2"/>
</dbReference>
<dbReference type="Proteomes" id="UP001370490">
    <property type="component" value="Unassembled WGS sequence"/>
</dbReference>
<evidence type="ECO:0000256" key="6">
    <source>
        <dbReference type="ARBA" id="ARBA00022801"/>
    </source>
</evidence>
<name>A0AAN8VGR5_9MAGN</name>
<dbReference type="EMBL" id="JBAMMX010000014">
    <property type="protein sequence ID" value="KAK6927328.1"/>
    <property type="molecule type" value="Genomic_DNA"/>
</dbReference>
<dbReference type="Pfam" id="PF02130">
    <property type="entry name" value="YbeY"/>
    <property type="match status" value="1"/>
</dbReference>
<evidence type="ECO:0000313" key="8">
    <source>
        <dbReference type="EMBL" id="KAK6927328.1"/>
    </source>
</evidence>
<comment type="cofactor">
    <cofactor evidence="1">
        <name>Zn(2+)</name>
        <dbReference type="ChEBI" id="CHEBI:29105"/>
    </cofactor>
</comment>
<evidence type="ECO:0000256" key="1">
    <source>
        <dbReference type="ARBA" id="ARBA00001947"/>
    </source>
</evidence>
<dbReference type="PANTHER" id="PTHR46986:SF1">
    <property type="entry name" value="ENDORIBONUCLEASE YBEY, CHLOROPLASTIC"/>
    <property type="match status" value="1"/>
</dbReference>
<gene>
    <name evidence="8" type="ORF">RJ641_005919</name>
</gene>
<keyword evidence="4" id="KW-0479">Metal-binding</keyword>
<dbReference type="SUPFAM" id="SSF56784">
    <property type="entry name" value="HAD-like"/>
    <property type="match status" value="1"/>
</dbReference>
<dbReference type="Pfam" id="PF08282">
    <property type="entry name" value="Hydrolase_3"/>
    <property type="match status" value="2"/>
</dbReference>
<dbReference type="InterPro" id="IPR023214">
    <property type="entry name" value="HAD_sf"/>
</dbReference>
<evidence type="ECO:0000256" key="2">
    <source>
        <dbReference type="ARBA" id="ARBA00010875"/>
    </source>
</evidence>
<accession>A0AAN8VGR5</accession>
<dbReference type="NCBIfam" id="TIGR00043">
    <property type="entry name" value="rRNA maturation RNase YbeY"/>
    <property type="match status" value="1"/>
</dbReference>
<dbReference type="InterPro" id="IPR023091">
    <property type="entry name" value="MetalPrtase_cat_dom_sf_prd"/>
</dbReference>
<comment type="similarity">
    <text evidence="2">Belongs to the endoribonuclease YbeY family.</text>
</comment>
<dbReference type="Gene3D" id="3.40.390.30">
    <property type="entry name" value="Metalloproteases ('zincins'), catalytic domain"/>
    <property type="match status" value="1"/>
</dbReference>
<reference evidence="8 9" key="1">
    <citation type="submission" date="2023-12" db="EMBL/GenBank/DDBJ databases">
        <title>A high-quality genome assembly for Dillenia turbinata (Dilleniales).</title>
        <authorList>
            <person name="Chanderbali A."/>
        </authorList>
    </citation>
    <scope>NUCLEOTIDE SEQUENCE [LARGE SCALE GENOMIC DNA]</scope>
    <source>
        <strain evidence="8">LSX21</strain>
        <tissue evidence="8">Leaf</tissue>
    </source>
</reference>
<dbReference type="GO" id="GO:0004222">
    <property type="term" value="F:metalloendopeptidase activity"/>
    <property type="evidence" value="ECO:0007669"/>
    <property type="project" value="InterPro"/>
</dbReference>
<keyword evidence="9" id="KW-1185">Reference proteome</keyword>
<dbReference type="Gene3D" id="3.30.1240.10">
    <property type="match status" value="1"/>
</dbReference>
<dbReference type="GO" id="GO:0004519">
    <property type="term" value="F:endonuclease activity"/>
    <property type="evidence" value="ECO:0007669"/>
    <property type="project" value="UniProtKB-KW"/>
</dbReference>
<dbReference type="AlphaFoldDB" id="A0AAN8VGR5"/>
<keyword evidence="7" id="KW-0862">Zinc</keyword>
<sequence>MFASSVSLCLSRSLSTTSLSLLSPSKCSVFGCSRFFHLPLTEDRISSRKLGAICIEEGLPDDTEILGIAEMLRLNVPMAMKLTFDGLKGSEYKTRDPTITDVGGFEKIELSVLLCNDDFICNLNKDWRDEEHPTDVLSMSLHISELKLLILMLDDIAISVETAARQAEERGHTLIDEIRILVPAGNDGLAKMALKTLHGTRLDNQEGDLVKDRRKEGSLHFYRPKFSFIFCDMDGTLLNSKSQITTTTAHALREALSRGVKVVIATGKARPSVMDIFRPLDLTGKDGVVSEASPGVFLQGLLVYGRQGHEIFTRNLDPDVCREILLYSLESKVPVVAFCEDRCLSLFDHPLVDSVHTEYHEPKLEIIPSVEQLLTTAEIQKMIFLDTADGISATIWPYWSEVTDGRATVVQAVPSQLLKGIMAIADGENDIKMLELGVALGNGSEKTKAVANVVGASNDEDGVADAIYGYAF</sequence>
<keyword evidence="6" id="KW-0378">Hydrolase</keyword>
<evidence type="ECO:0000256" key="5">
    <source>
        <dbReference type="ARBA" id="ARBA00022759"/>
    </source>
</evidence>
<evidence type="ECO:0000256" key="4">
    <source>
        <dbReference type="ARBA" id="ARBA00022723"/>
    </source>
</evidence>
<dbReference type="PANTHER" id="PTHR46986">
    <property type="entry name" value="ENDORIBONUCLEASE YBEY, CHLOROPLASTIC"/>
    <property type="match status" value="1"/>
</dbReference>
<protein>
    <submittedName>
        <fullName evidence="8">Uncharacterized protein</fullName>
    </submittedName>
</protein>
<proteinExistence type="inferred from homology"/>
<dbReference type="InterPro" id="IPR002036">
    <property type="entry name" value="YbeY"/>
</dbReference>
<dbReference type="GO" id="GO:0046872">
    <property type="term" value="F:metal ion binding"/>
    <property type="evidence" value="ECO:0007669"/>
    <property type="project" value="UniProtKB-KW"/>
</dbReference>
<evidence type="ECO:0000256" key="7">
    <source>
        <dbReference type="ARBA" id="ARBA00022833"/>
    </source>
</evidence>
<dbReference type="SUPFAM" id="SSF55486">
    <property type="entry name" value="Metalloproteases ('zincins'), catalytic domain"/>
    <property type="match status" value="1"/>
</dbReference>
<organism evidence="8 9">
    <name type="scientific">Dillenia turbinata</name>
    <dbReference type="NCBI Taxonomy" id="194707"/>
    <lineage>
        <taxon>Eukaryota</taxon>
        <taxon>Viridiplantae</taxon>
        <taxon>Streptophyta</taxon>
        <taxon>Embryophyta</taxon>
        <taxon>Tracheophyta</taxon>
        <taxon>Spermatophyta</taxon>
        <taxon>Magnoliopsida</taxon>
        <taxon>eudicotyledons</taxon>
        <taxon>Gunneridae</taxon>
        <taxon>Pentapetalae</taxon>
        <taxon>Dilleniales</taxon>
        <taxon>Dilleniaceae</taxon>
        <taxon>Dillenia</taxon>
    </lineage>
</organism>
<dbReference type="InterPro" id="IPR036412">
    <property type="entry name" value="HAD-like_sf"/>
</dbReference>
<evidence type="ECO:0000313" key="9">
    <source>
        <dbReference type="Proteomes" id="UP001370490"/>
    </source>
</evidence>
<keyword evidence="5" id="KW-0255">Endonuclease</keyword>
<dbReference type="GO" id="GO:0006364">
    <property type="term" value="P:rRNA processing"/>
    <property type="evidence" value="ECO:0007669"/>
    <property type="project" value="InterPro"/>
</dbReference>
<evidence type="ECO:0000256" key="3">
    <source>
        <dbReference type="ARBA" id="ARBA00022722"/>
    </source>
</evidence>